<reference evidence="4" key="2">
    <citation type="submission" date="2020-09" db="EMBL/GenBank/DDBJ databases">
        <authorList>
            <person name="Sun Q."/>
            <person name="Zhou Y."/>
        </authorList>
    </citation>
    <scope>NUCLEOTIDE SEQUENCE</scope>
    <source>
        <strain evidence="4">CGMCC 4.7398</strain>
    </source>
</reference>
<reference evidence="4" key="1">
    <citation type="journal article" date="2014" name="Int. J. Syst. Evol. Microbiol.">
        <title>Complete genome sequence of Corynebacterium casei LMG S-19264T (=DSM 44701T), isolated from a smear-ripened cheese.</title>
        <authorList>
            <consortium name="US DOE Joint Genome Institute (JGI-PGF)"/>
            <person name="Walter F."/>
            <person name="Albersmeier A."/>
            <person name="Kalinowski J."/>
            <person name="Ruckert C."/>
        </authorList>
    </citation>
    <scope>NUCLEOTIDE SEQUENCE</scope>
    <source>
        <strain evidence="4">CGMCC 4.7398</strain>
    </source>
</reference>
<dbReference type="Pfam" id="PF00990">
    <property type="entry name" value="GGDEF"/>
    <property type="match status" value="1"/>
</dbReference>
<accession>A0A919FFF2</accession>
<feature type="transmembrane region" description="Helical" evidence="2">
    <location>
        <begin position="15"/>
        <end position="34"/>
    </location>
</feature>
<dbReference type="PANTHER" id="PTHR46663">
    <property type="entry name" value="DIGUANYLATE CYCLASE DGCT-RELATED"/>
    <property type="match status" value="1"/>
</dbReference>
<feature type="transmembrane region" description="Helical" evidence="2">
    <location>
        <begin position="140"/>
        <end position="162"/>
    </location>
</feature>
<dbReference type="PROSITE" id="PS50887">
    <property type="entry name" value="GGDEF"/>
    <property type="match status" value="1"/>
</dbReference>
<evidence type="ECO:0000256" key="2">
    <source>
        <dbReference type="SAM" id="Phobius"/>
    </source>
</evidence>
<feature type="transmembrane region" description="Helical" evidence="2">
    <location>
        <begin position="43"/>
        <end position="66"/>
    </location>
</feature>
<evidence type="ECO:0000259" key="3">
    <source>
        <dbReference type="PROSITE" id="PS50887"/>
    </source>
</evidence>
<dbReference type="InterPro" id="IPR043128">
    <property type="entry name" value="Rev_trsase/Diguanyl_cyclase"/>
</dbReference>
<sequence length="588" mass="62704">MSEFRAWLLNRCGNAAVQAAGLFALSGVLALMAVPTSPGRETLLVVIAVADLATAGLTLACPWASWPAERTAVLAWPAFTLIGVSTWAFGGFAAGTGPFFVLFFAWLGLHHRLKVIMWCAPLGAVAYAVPLVLSGADARLIGSTVILMPIAVGVAVVISTRVHALARTQERLAFQATHDPLTDLPNRAQAMRTLHAALSRAQRSGDLIAVMFIDLDAFKTVNDTHGHQAGDKVLRTVADRLRANSRAGDVAARLGGDEFVVVLEPVDRETSAVAVAQRIIEAVSLPIDVGDGNEVRVGASVGITFNLDASTDADAVLNEADQAVYRAKNSGRGHVVVYGKTPGSTRVIEPVPDAAPTSDRTATTGQGAEDDESPPPPASTRVEPADLFDVGTQAPPDGTVEVYLPAPLTVSLAREAMAKSTDSRRGFLLEWLTNLHVDAVDVAVRWLQREAGHVEVEHGVNDPARLSITRVAHSQIPGHDFSQLHAHLYIGPVGTSLEDGQTYPVDRSRLEGALDSLYAEYRRALELTTAALGFKWGPVPGHDPAHREIIAPPFAKHLSDDLRADCPPAYPGVRRLDAEARARRPDVD</sequence>
<gene>
    <name evidence="4" type="ORF">GCM10017772_00300</name>
</gene>
<evidence type="ECO:0000256" key="1">
    <source>
        <dbReference type="SAM" id="MobiDB-lite"/>
    </source>
</evidence>
<dbReference type="InterPro" id="IPR052163">
    <property type="entry name" value="DGC-Regulatory_Protein"/>
</dbReference>
<dbReference type="NCBIfam" id="TIGR00254">
    <property type="entry name" value="GGDEF"/>
    <property type="match status" value="1"/>
</dbReference>
<protein>
    <recommendedName>
        <fullName evidence="3">GGDEF domain-containing protein</fullName>
    </recommendedName>
</protein>
<dbReference type="CDD" id="cd01949">
    <property type="entry name" value="GGDEF"/>
    <property type="match status" value="1"/>
</dbReference>
<dbReference type="EMBL" id="BNAS01000001">
    <property type="protein sequence ID" value="GHH64242.1"/>
    <property type="molecule type" value="Genomic_DNA"/>
</dbReference>
<comment type="caution">
    <text evidence="4">The sequence shown here is derived from an EMBL/GenBank/DDBJ whole genome shotgun (WGS) entry which is preliminary data.</text>
</comment>
<feature type="region of interest" description="Disordered" evidence="1">
    <location>
        <begin position="341"/>
        <end position="383"/>
    </location>
</feature>
<dbReference type="Pfam" id="PF08751">
    <property type="entry name" value="TrwC"/>
    <property type="match status" value="1"/>
</dbReference>
<evidence type="ECO:0000313" key="4">
    <source>
        <dbReference type="EMBL" id="GHH64242.1"/>
    </source>
</evidence>
<dbReference type="InterPro" id="IPR029787">
    <property type="entry name" value="Nucleotide_cyclase"/>
</dbReference>
<dbReference type="PANTHER" id="PTHR46663:SF2">
    <property type="entry name" value="GGDEF DOMAIN-CONTAINING PROTEIN"/>
    <property type="match status" value="1"/>
</dbReference>
<dbReference type="FunFam" id="3.30.70.270:FF:000001">
    <property type="entry name" value="Diguanylate cyclase domain protein"/>
    <property type="match status" value="1"/>
</dbReference>
<dbReference type="InterPro" id="IPR000160">
    <property type="entry name" value="GGDEF_dom"/>
</dbReference>
<dbReference type="AlphaFoldDB" id="A0A919FFF2"/>
<keyword evidence="2" id="KW-0812">Transmembrane</keyword>
<dbReference type="Gene3D" id="3.30.70.270">
    <property type="match status" value="1"/>
</dbReference>
<dbReference type="Proteomes" id="UP000627369">
    <property type="component" value="Unassembled WGS sequence"/>
</dbReference>
<dbReference type="SUPFAM" id="SSF55073">
    <property type="entry name" value="Nucleotide cyclase"/>
    <property type="match status" value="1"/>
</dbReference>
<dbReference type="InterPro" id="IPR014862">
    <property type="entry name" value="TrwC"/>
</dbReference>
<keyword evidence="5" id="KW-1185">Reference proteome</keyword>
<evidence type="ECO:0000313" key="5">
    <source>
        <dbReference type="Proteomes" id="UP000627369"/>
    </source>
</evidence>
<proteinExistence type="predicted"/>
<dbReference type="SMART" id="SM00267">
    <property type="entry name" value="GGDEF"/>
    <property type="match status" value="1"/>
</dbReference>
<organism evidence="4 5">
    <name type="scientific">Promicromonospora soli</name>
    <dbReference type="NCBI Taxonomy" id="2035533"/>
    <lineage>
        <taxon>Bacteria</taxon>
        <taxon>Bacillati</taxon>
        <taxon>Actinomycetota</taxon>
        <taxon>Actinomycetes</taxon>
        <taxon>Micrococcales</taxon>
        <taxon>Promicromonosporaceae</taxon>
        <taxon>Promicromonospora</taxon>
    </lineage>
</organism>
<keyword evidence="2" id="KW-0472">Membrane</keyword>
<name>A0A919FFF2_9MICO</name>
<feature type="transmembrane region" description="Helical" evidence="2">
    <location>
        <begin position="115"/>
        <end position="134"/>
    </location>
</feature>
<feature type="domain" description="GGDEF" evidence="3">
    <location>
        <begin position="206"/>
        <end position="340"/>
    </location>
</feature>
<keyword evidence="2" id="KW-1133">Transmembrane helix</keyword>
<dbReference type="SUPFAM" id="SSF55464">
    <property type="entry name" value="Origin of replication-binding domain, RBD-like"/>
    <property type="match status" value="1"/>
</dbReference>